<feature type="transmembrane region" description="Helical" evidence="1">
    <location>
        <begin position="71"/>
        <end position="93"/>
    </location>
</feature>
<accession>A0A1G2CX83</accession>
<sequence length="97" mass="10846">MKFLLHAVVRMVVLGSFIILVAFGLFQHPTFAQKIGAAGVIFVFNSFAVYLSIKEVDWKNVRLTSSLPPIIVIAIVPFCVMIVSGLGLIFIIWKNYF</sequence>
<comment type="caution">
    <text evidence="2">The sequence shown here is derived from an EMBL/GenBank/DDBJ whole genome shotgun (WGS) entry which is preliminary data.</text>
</comment>
<organism evidence="2 3">
    <name type="scientific">Candidatus Lloydbacteria bacterium RIFCSPHIGHO2_01_FULL_49_22</name>
    <dbReference type="NCBI Taxonomy" id="1798658"/>
    <lineage>
        <taxon>Bacteria</taxon>
        <taxon>Candidatus Lloydiibacteriota</taxon>
    </lineage>
</organism>
<dbReference type="AlphaFoldDB" id="A0A1G2CX83"/>
<feature type="transmembrane region" description="Helical" evidence="1">
    <location>
        <begin position="32"/>
        <end position="51"/>
    </location>
</feature>
<proteinExistence type="predicted"/>
<evidence type="ECO:0000256" key="1">
    <source>
        <dbReference type="SAM" id="Phobius"/>
    </source>
</evidence>
<keyword evidence="1" id="KW-1133">Transmembrane helix</keyword>
<feature type="transmembrane region" description="Helical" evidence="1">
    <location>
        <begin position="7"/>
        <end position="26"/>
    </location>
</feature>
<reference evidence="2 3" key="1">
    <citation type="journal article" date="2016" name="Nat. Commun.">
        <title>Thousands of microbial genomes shed light on interconnected biogeochemical processes in an aquifer system.</title>
        <authorList>
            <person name="Anantharaman K."/>
            <person name="Brown C.T."/>
            <person name="Hug L.A."/>
            <person name="Sharon I."/>
            <person name="Castelle C.J."/>
            <person name="Probst A.J."/>
            <person name="Thomas B.C."/>
            <person name="Singh A."/>
            <person name="Wilkins M.J."/>
            <person name="Karaoz U."/>
            <person name="Brodie E.L."/>
            <person name="Williams K.H."/>
            <person name="Hubbard S.S."/>
            <person name="Banfield J.F."/>
        </authorList>
    </citation>
    <scope>NUCLEOTIDE SEQUENCE [LARGE SCALE GENOMIC DNA]</scope>
</reference>
<keyword evidence="1" id="KW-0812">Transmembrane</keyword>
<dbReference type="EMBL" id="MHLI01000006">
    <property type="protein sequence ID" value="OGZ05964.1"/>
    <property type="molecule type" value="Genomic_DNA"/>
</dbReference>
<dbReference type="Proteomes" id="UP000177122">
    <property type="component" value="Unassembled WGS sequence"/>
</dbReference>
<evidence type="ECO:0000313" key="2">
    <source>
        <dbReference type="EMBL" id="OGZ05964.1"/>
    </source>
</evidence>
<evidence type="ECO:0000313" key="3">
    <source>
        <dbReference type="Proteomes" id="UP000177122"/>
    </source>
</evidence>
<gene>
    <name evidence="2" type="ORF">A2845_04150</name>
</gene>
<name>A0A1G2CX83_9BACT</name>
<protein>
    <submittedName>
        <fullName evidence="2">Uncharacterized protein</fullName>
    </submittedName>
</protein>
<keyword evidence="1" id="KW-0472">Membrane</keyword>